<dbReference type="KEGG" id="ahu:A6A40_12735"/>
<dbReference type="RefSeq" id="WP_063635720.1">
    <property type="nucleotide sequence ID" value="NZ_CP015285.1"/>
</dbReference>
<dbReference type="OrthoDB" id="7303798at2"/>
<organism evidence="1 2">
    <name type="scientific">Azospirillum humicireducens</name>
    <dbReference type="NCBI Taxonomy" id="1226968"/>
    <lineage>
        <taxon>Bacteria</taxon>
        <taxon>Pseudomonadati</taxon>
        <taxon>Pseudomonadota</taxon>
        <taxon>Alphaproteobacteria</taxon>
        <taxon>Rhodospirillales</taxon>
        <taxon>Azospirillaceae</taxon>
        <taxon>Azospirillum</taxon>
    </lineage>
</organism>
<evidence type="ECO:0000313" key="1">
    <source>
        <dbReference type="EMBL" id="ANC92675.1"/>
    </source>
</evidence>
<dbReference type="STRING" id="1226968.A6A40_12735"/>
<keyword evidence="1" id="KW-0969">Cilium</keyword>
<name>A0A160JHV1_9PROT</name>
<accession>A0A160JHV1</accession>
<protein>
    <submittedName>
        <fullName evidence="1">Flagellar protein FlgN</fullName>
    </submittedName>
</protein>
<keyword evidence="1" id="KW-0966">Cell projection</keyword>
<dbReference type="EMBL" id="CP015285">
    <property type="protein sequence ID" value="ANC92675.1"/>
    <property type="molecule type" value="Genomic_DNA"/>
</dbReference>
<sequence>MSVTLKDLIHEFAPDRAAEPAPLENMAAPDPGYDGATALLVRDFLDAVEALSAVLEEESACIAAGMLDRLEVFAHRKAAMAEQLEGAVLRARDEGIRLPDDLRAMTLERIDRLERAVSTNASGLVALRKAVLTINRNLLIALERAASDGTYARDGQARRPVELSASGLNASL</sequence>
<proteinExistence type="predicted"/>
<dbReference type="Proteomes" id="UP000077405">
    <property type="component" value="Chromosome"/>
</dbReference>
<keyword evidence="2" id="KW-1185">Reference proteome</keyword>
<gene>
    <name evidence="1" type="ORF">A6A40_12735</name>
</gene>
<evidence type="ECO:0000313" key="2">
    <source>
        <dbReference type="Proteomes" id="UP000077405"/>
    </source>
</evidence>
<dbReference type="AlphaFoldDB" id="A0A160JHV1"/>
<keyword evidence="1" id="KW-0282">Flagellum</keyword>
<reference evidence="1 2" key="1">
    <citation type="journal article" date="2013" name="Int. J. Syst. Evol. Microbiol.">
        <title>Azospirillum humicireducens sp. nov., a nitrogen-fixing bacterium isolated from a microbial fuel cell.</title>
        <authorList>
            <person name="Zhou S."/>
            <person name="Han L."/>
            <person name="Wang Y."/>
            <person name="Yang G."/>
            <person name="Zhuang L."/>
            <person name="Hu P."/>
        </authorList>
    </citation>
    <scope>NUCLEOTIDE SEQUENCE [LARGE SCALE GENOMIC DNA]</scope>
    <source>
        <strain evidence="1 2">SgZ-5</strain>
    </source>
</reference>